<dbReference type="SMART" id="SM00232">
    <property type="entry name" value="JAB_MPN"/>
    <property type="match status" value="1"/>
</dbReference>
<dbReference type="GO" id="GO:0140492">
    <property type="term" value="F:metal-dependent deubiquitinase activity"/>
    <property type="evidence" value="ECO:0007669"/>
    <property type="project" value="InterPro"/>
</dbReference>
<evidence type="ECO:0000256" key="1">
    <source>
        <dbReference type="ARBA" id="ARBA00001947"/>
    </source>
</evidence>
<dbReference type="FunFam" id="3.40.140.10:FF:000033">
    <property type="entry name" value="AMSH-like protease sst2"/>
    <property type="match status" value="1"/>
</dbReference>
<dbReference type="CDD" id="cd08066">
    <property type="entry name" value="MPN_AMSH_like"/>
    <property type="match status" value="1"/>
</dbReference>
<evidence type="ECO:0000313" key="12">
    <source>
        <dbReference type="Proteomes" id="UP001412239"/>
    </source>
</evidence>
<evidence type="ECO:0000256" key="5">
    <source>
        <dbReference type="ARBA" id="ARBA00022786"/>
    </source>
</evidence>
<keyword evidence="8" id="KW-0482">Metalloprotease</keyword>
<dbReference type="PANTHER" id="PTHR12947">
    <property type="entry name" value="AMSH-LIKE PROTEASE"/>
    <property type="match status" value="1"/>
</dbReference>
<feature type="region of interest" description="Disordered" evidence="9">
    <location>
        <begin position="134"/>
        <end position="161"/>
    </location>
</feature>
<feature type="compositionally biased region" description="Low complexity" evidence="9">
    <location>
        <begin position="488"/>
        <end position="502"/>
    </location>
</feature>
<feature type="compositionally biased region" description="Basic and acidic residues" evidence="9">
    <location>
        <begin position="84"/>
        <end position="98"/>
    </location>
</feature>
<keyword evidence="3" id="KW-0645">Protease</keyword>
<feature type="compositionally biased region" description="Basic and acidic residues" evidence="9">
    <location>
        <begin position="134"/>
        <end position="145"/>
    </location>
</feature>
<evidence type="ECO:0000313" key="11">
    <source>
        <dbReference type="EMBL" id="CUS12269.1"/>
    </source>
</evidence>
<feature type="domain" description="MPN" evidence="10">
    <location>
        <begin position="527"/>
        <end position="654"/>
    </location>
</feature>
<dbReference type="InterPro" id="IPR000555">
    <property type="entry name" value="JAMM/MPN+_dom"/>
</dbReference>
<comment type="cofactor">
    <cofactor evidence="1">
        <name>Zn(2+)</name>
        <dbReference type="ChEBI" id="CHEBI:29105"/>
    </cofactor>
</comment>
<dbReference type="Proteomes" id="UP001412239">
    <property type="component" value="Unassembled WGS sequence"/>
</dbReference>
<reference evidence="11" key="1">
    <citation type="submission" date="2015-10" db="EMBL/GenBank/DDBJ databases">
        <authorList>
            <person name="Regsiter A."/>
            <person name="william w."/>
        </authorList>
    </citation>
    <scope>NUCLEOTIDE SEQUENCE</scope>
    <source>
        <strain evidence="11">Montdore</strain>
    </source>
</reference>
<dbReference type="InterPro" id="IPR037518">
    <property type="entry name" value="MPN"/>
</dbReference>
<feature type="region of interest" description="Disordered" evidence="9">
    <location>
        <begin position="79"/>
        <end position="103"/>
    </location>
</feature>
<accession>A0A292PXI1</accession>
<dbReference type="EMBL" id="LN890996">
    <property type="protein sequence ID" value="CUS12269.1"/>
    <property type="molecule type" value="Genomic_DNA"/>
</dbReference>
<organism evidence="11 12">
    <name type="scientific">Tuber aestivum</name>
    <name type="common">summer truffle</name>
    <dbReference type="NCBI Taxonomy" id="59557"/>
    <lineage>
        <taxon>Eukaryota</taxon>
        <taxon>Fungi</taxon>
        <taxon>Dikarya</taxon>
        <taxon>Ascomycota</taxon>
        <taxon>Pezizomycotina</taxon>
        <taxon>Pezizomycetes</taxon>
        <taxon>Pezizales</taxon>
        <taxon>Tuberaceae</taxon>
        <taxon>Tuber</taxon>
    </lineage>
</organism>
<evidence type="ECO:0000256" key="2">
    <source>
        <dbReference type="ARBA" id="ARBA00010981"/>
    </source>
</evidence>
<comment type="similarity">
    <text evidence="2">Belongs to the peptidase M67C family.</text>
</comment>
<feature type="compositionally biased region" description="Polar residues" evidence="9">
    <location>
        <begin position="373"/>
        <end position="386"/>
    </location>
</feature>
<evidence type="ECO:0000256" key="7">
    <source>
        <dbReference type="ARBA" id="ARBA00022833"/>
    </source>
</evidence>
<evidence type="ECO:0000256" key="8">
    <source>
        <dbReference type="ARBA" id="ARBA00023049"/>
    </source>
</evidence>
<dbReference type="GO" id="GO:0070536">
    <property type="term" value="P:protein K63-linked deubiquitination"/>
    <property type="evidence" value="ECO:0007669"/>
    <property type="project" value="InterPro"/>
</dbReference>
<dbReference type="GO" id="GO:0061578">
    <property type="term" value="F:K63-linked deubiquitinase activity"/>
    <property type="evidence" value="ECO:0007669"/>
    <property type="project" value="InterPro"/>
</dbReference>
<dbReference type="Gene3D" id="3.40.140.10">
    <property type="entry name" value="Cytidine Deaminase, domain 2"/>
    <property type="match status" value="1"/>
</dbReference>
<dbReference type="Pfam" id="PF01398">
    <property type="entry name" value="JAB"/>
    <property type="match status" value="1"/>
</dbReference>
<evidence type="ECO:0000256" key="6">
    <source>
        <dbReference type="ARBA" id="ARBA00022801"/>
    </source>
</evidence>
<keyword evidence="5" id="KW-0833">Ubl conjugation pathway</keyword>
<dbReference type="AlphaFoldDB" id="A0A292PXI1"/>
<sequence>MAYENDETLGPYRTPPMSIKEIADKAVDFDYNPLIALRYWLRTADTLLKEAAIYQAEGNEQQAYLLLVRQAECATLEFRSPSKSAEDHPEAKKQENQRSLRMVRARSSEALKRLEYMKPRITARYEHYKLATQKARDDNYREHRTSTPTVPVGHNSRSSSSIPYAGAAAALSFSQKQSLKASIPKPLDLSRGGRRGSTSSVTGPFSPPLEKSLSSGGLAPAAADSAQLAMEIAKQEFEKREREKRARRRQLAIEQGRGNVIVDSRGLEIKRIPTPASAAVEQSYRNLLSQYQPNGQGRDSGYGFVSEHSGYTVHYRETPEENERLLYQQARDEEEHRRRVVEQQEEEWDLARSIEALHMKADLTEGQMRPASAGNSYRLSTGSTLSGLEEPARERVRENYVGSWQGNYPTVPKRRRSLTRMEPPSIPDPAADYIEIRSVTPTPPPKAPLYGYDGSSNSTTTAPTVPHKKPLPYAHNHAPLPPPPLPKFPSSSTTTKPAATKHVPTTPEGFQFSTPATLENGTPLRTIFLPATLRQQFLLMAEPNTKRNLETCGILCGTLVQNALFVSRLVIPEQEATSDTCSTKDEEGLFEYVDREDLMVLGWIHTHPTQTCFMSSVDLHTHCSYQLMLTESIAIVCAPRHQPSWGVFRLTSPPGIETIKTCRQDSLFHPHGELNVYTDAMRPGHVIEVREMGFDVVDLRKGGD</sequence>
<evidence type="ECO:0000259" key="10">
    <source>
        <dbReference type="PROSITE" id="PS50249"/>
    </source>
</evidence>
<dbReference type="SUPFAM" id="SSF102712">
    <property type="entry name" value="JAB1/MPN domain"/>
    <property type="match status" value="1"/>
</dbReference>
<name>A0A292PXI1_9PEZI</name>
<dbReference type="GO" id="GO:0006508">
    <property type="term" value="P:proteolysis"/>
    <property type="evidence" value="ECO:0007669"/>
    <property type="project" value="UniProtKB-KW"/>
</dbReference>
<keyword evidence="12" id="KW-1185">Reference proteome</keyword>
<evidence type="ECO:0000256" key="9">
    <source>
        <dbReference type="SAM" id="MobiDB-lite"/>
    </source>
</evidence>
<evidence type="ECO:0000256" key="3">
    <source>
        <dbReference type="ARBA" id="ARBA00022670"/>
    </source>
</evidence>
<dbReference type="PANTHER" id="PTHR12947:SF13">
    <property type="entry name" value="FI19924P1"/>
    <property type="match status" value="1"/>
</dbReference>
<keyword evidence="4" id="KW-0479">Metal-binding</keyword>
<dbReference type="PROSITE" id="PS50249">
    <property type="entry name" value="MPN"/>
    <property type="match status" value="1"/>
</dbReference>
<keyword evidence="7" id="KW-0862">Zinc</keyword>
<feature type="region of interest" description="Disordered" evidence="9">
    <location>
        <begin position="182"/>
        <end position="218"/>
    </location>
</feature>
<dbReference type="GO" id="GO:0046872">
    <property type="term" value="F:metal ion binding"/>
    <property type="evidence" value="ECO:0007669"/>
    <property type="project" value="UniProtKB-KW"/>
</dbReference>
<feature type="region of interest" description="Disordered" evidence="9">
    <location>
        <begin position="477"/>
        <end position="516"/>
    </location>
</feature>
<evidence type="ECO:0000256" key="4">
    <source>
        <dbReference type="ARBA" id="ARBA00022723"/>
    </source>
</evidence>
<keyword evidence="6" id="KW-0378">Hydrolase</keyword>
<dbReference type="GO" id="GO:0016020">
    <property type="term" value="C:membrane"/>
    <property type="evidence" value="ECO:0007669"/>
    <property type="project" value="TreeGrafter"/>
</dbReference>
<protein>
    <recommendedName>
        <fullName evidence="10">MPN domain-containing protein</fullName>
    </recommendedName>
</protein>
<feature type="region of interest" description="Disordered" evidence="9">
    <location>
        <begin position="368"/>
        <end position="392"/>
    </location>
</feature>
<dbReference type="Gene3D" id="1.20.58.80">
    <property type="entry name" value="Phosphotransferase system, lactose/cellobiose-type IIA subunit"/>
    <property type="match status" value="1"/>
</dbReference>
<dbReference type="GO" id="GO:0005768">
    <property type="term" value="C:endosome"/>
    <property type="evidence" value="ECO:0007669"/>
    <property type="project" value="TreeGrafter"/>
</dbReference>
<gene>
    <name evidence="11" type="ORF">GSTUAT00003595001</name>
</gene>
<dbReference type="InterPro" id="IPR044098">
    <property type="entry name" value="STAMBP/STALP-like_MPN"/>
</dbReference>
<proteinExistence type="inferred from homology"/>